<dbReference type="Gene3D" id="3.80.10.10">
    <property type="entry name" value="Ribonuclease Inhibitor"/>
    <property type="match status" value="1"/>
</dbReference>
<evidence type="ECO:0000313" key="2">
    <source>
        <dbReference type="Proteomes" id="UP001165063"/>
    </source>
</evidence>
<protein>
    <submittedName>
        <fullName evidence="1">Unnamed protein product</fullName>
    </submittedName>
</protein>
<dbReference type="EMBL" id="BSXU01000466">
    <property type="protein sequence ID" value="GMG20780.1"/>
    <property type="molecule type" value="Genomic_DNA"/>
</dbReference>
<gene>
    <name evidence="1" type="ORF">Amon01_000149200</name>
</gene>
<reference evidence="1" key="1">
    <citation type="submission" date="2023-04" db="EMBL/GenBank/DDBJ databases">
        <title>Ambrosiozyma monospora NBRC 1965.</title>
        <authorList>
            <person name="Ichikawa N."/>
            <person name="Sato H."/>
            <person name="Tonouchi N."/>
        </authorList>
    </citation>
    <scope>NUCLEOTIDE SEQUENCE</scope>
    <source>
        <strain evidence="1">NBRC 1965</strain>
    </source>
</reference>
<keyword evidence="2" id="KW-1185">Reference proteome</keyword>
<name>A0A9W7DD90_AMBMO</name>
<accession>A0A9W7DD90</accession>
<sequence length="696" mass="80236">MLILMANKPQEVAIHSQIQHQLQIDQIKDIKFNHWQCSKSYNKFESIVNQLPTEVALQVFEMVMAKDVFEFLEMLSPSDSHFLHSDLGGGGSHVHDSVRSASDGYQEDKNKLMSQLLQSLLRGCTLRVSPAGYDITDHKHGIERTRISDRTLNLIMDPLNCFFVKYIFLDYKLSIPTSFPTWLENINKYEGICFNQSEILRYLPSVCISRIVEINTWVRKPLLSLFETIRNKWKLAETYNLKKCVYNFPNVVETKLLEMYLQCSSLQYLKFELDSLSFLKNSTETLDYLFSLTKFNKLNIDVEIDQYCWLDTRLRQKLPQLVCSLGTFIRFLKVTVGTTDCNWNCSIISKLENLKFLRLYYMQPNSCEYGNLKSFTLETLFISARHSKLNLDIAGLCSLRIIDLSYCCLSSEMVESIPDSVTIISFLGCEFESKQINLPVSLRSLTLWYISKLKTVPEITNFNQLDQLTDLKLISVESKVANRILSSAPTNLSSLKLACWSNSLTYDFDEESEINLTNLQHLYSLDLEIDSHHETNFIHLNMLPPNLIDFKIHHIFKEVSTGISDIDIQLTFRFTELSNTRNLGTLQMMDNMTGYSSQSSMSIPSSFRHHSCSYSLPVLLLDYLNFSIVEKFDMVVNKGLFELCLFGDLPENVTNFNVYPVKLHHSKFNFGCFVCVSHVTENMKKCGFASLLIDDQ</sequence>
<proteinExistence type="predicted"/>
<dbReference type="AlphaFoldDB" id="A0A9W7DD90"/>
<comment type="caution">
    <text evidence="1">The sequence shown here is derived from an EMBL/GenBank/DDBJ whole genome shotgun (WGS) entry which is preliminary data.</text>
</comment>
<dbReference type="Proteomes" id="UP001165063">
    <property type="component" value="Unassembled WGS sequence"/>
</dbReference>
<organism evidence="1 2">
    <name type="scientific">Ambrosiozyma monospora</name>
    <name type="common">Yeast</name>
    <name type="synonym">Endomycopsis monosporus</name>
    <dbReference type="NCBI Taxonomy" id="43982"/>
    <lineage>
        <taxon>Eukaryota</taxon>
        <taxon>Fungi</taxon>
        <taxon>Dikarya</taxon>
        <taxon>Ascomycota</taxon>
        <taxon>Saccharomycotina</taxon>
        <taxon>Pichiomycetes</taxon>
        <taxon>Pichiales</taxon>
        <taxon>Pichiaceae</taxon>
        <taxon>Ambrosiozyma</taxon>
    </lineage>
</organism>
<evidence type="ECO:0000313" key="1">
    <source>
        <dbReference type="EMBL" id="GMG20780.1"/>
    </source>
</evidence>
<dbReference type="InterPro" id="IPR032675">
    <property type="entry name" value="LRR_dom_sf"/>
</dbReference>